<sequence length="65" mass="7562">MESLNKARGGEGIRALINLRCGNMEVNKFWLGEKDRRCVFCEESWDNLKHYVGNCQELNEDLSKL</sequence>
<evidence type="ECO:0000313" key="1">
    <source>
        <dbReference type="EMBL" id="EFZ11581.1"/>
    </source>
</evidence>
<protein>
    <submittedName>
        <fullName evidence="1">Uncharacterized protein</fullName>
    </submittedName>
</protein>
<accession>E9J6G9</accession>
<dbReference type="HOGENOM" id="CLU_2856405_0_0_1"/>
<organism>
    <name type="scientific">Solenopsis invicta</name>
    <name type="common">Red imported fire ant</name>
    <name type="synonym">Solenopsis wagneri</name>
    <dbReference type="NCBI Taxonomy" id="13686"/>
    <lineage>
        <taxon>Eukaryota</taxon>
        <taxon>Metazoa</taxon>
        <taxon>Ecdysozoa</taxon>
        <taxon>Arthropoda</taxon>
        <taxon>Hexapoda</taxon>
        <taxon>Insecta</taxon>
        <taxon>Pterygota</taxon>
        <taxon>Neoptera</taxon>
        <taxon>Endopterygota</taxon>
        <taxon>Hymenoptera</taxon>
        <taxon>Apocrita</taxon>
        <taxon>Aculeata</taxon>
        <taxon>Formicoidea</taxon>
        <taxon>Formicidae</taxon>
        <taxon>Myrmicinae</taxon>
        <taxon>Solenopsis</taxon>
    </lineage>
</organism>
<dbReference type="EMBL" id="GL768267">
    <property type="protein sequence ID" value="EFZ11581.1"/>
    <property type="molecule type" value="Genomic_DNA"/>
</dbReference>
<feature type="non-terminal residue" evidence="1">
    <location>
        <position position="65"/>
    </location>
</feature>
<proteinExistence type="predicted"/>
<name>E9J6G9_SOLIN</name>
<dbReference type="AlphaFoldDB" id="E9J6G9"/>
<gene>
    <name evidence="1" type="ORF">SINV_09325</name>
</gene>
<reference evidence="1" key="1">
    <citation type="journal article" date="2011" name="Proc. Natl. Acad. Sci. U.S.A.">
        <title>The genome of the fire ant Solenopsis invicta.</title>
        <authorList>
            <person name="Wurm Y."/>
            <person name="Wang J."/>
            <person name="Riba-Grognuz O."/>
            <person name="Corona M."/>
            <person name="Nygaard S."/>
            <person name="Hunt B.G."/>
            <person name="Ingram K.K."/>
            <person name="Falquet L."/>
            <person name="Nipitwattanaphon M."/>
            <person name="Gotzek D."/>
            <person name="Dijkstra M.B."/>
            <person name="Oettler J."/>
            <person name="Comtesse F."/>
            <person name="Shih C.J."/>
            <person name="Wu W.J."/>
            <person name="Yang C.C."/>
            <person name="Thomas J."/>
            <person name="Beaudoing E."/>
            <person name="Pradervand S."/>
            <person name="Flegel V."/>
            <person name="Cook E.D."/>
            <person name="Fabbretti R."/>
            <person name="Stockinger H."/>
            <person name="Long L."/>
            <person name="Farmerie W.G."/>
            <person name="Oakey J."/>
            <person name="Boomsma J.J."/>
            <person name="Pamilo P."/>
            <person name="Yi S.V."/>
            <person name="Heinze J."/>
            <person name="Goodisman M.A."/>
            <person name="Farinelli L."/>
            <person name="Harshman K."/>
            <person name="Hulo N."/>
            <person name="Cerutti L."/>
            <person name="Xenarios I."/>
            <person name="Shoemaker D."/>
            <person name="Keller L."/>
        </authorList>
    </citation>
    <scope>NUCLEOTIDE SEQUENCE [LARGE SCALE GENOMIC DNA]</scope>
</reference>